<dbReference type="PANTHER" id="PTHR39610">
    <property type="entry name" value="BZIP DOMAIN-CONTAINING PROTEIN-RELATED"/>
    <property type="match status" value="1"/>
</dbReference>
<evidence type="ECO:0000256" key="1">
    <source>
        <dbReference type="SAM" id="MobiDB-lite"/>
    </source>
</evidence>
<feature type="region of interest" description="Disordered" evidence="1">
    <location>
        <begin position="84"/>
        <end position="146"/>
    </location>
</feature>
<dbReference type="OrthoDB" id="5407781at2759"/>
<dbReference type="PANTHER" id="PTHR39610:SF2">
    <property type="entry name" value="BZIP DOMAIN-CONTAINING PROTEIN"/>
    <property type="match status" value="1"/>
</dbReference>
<sequence length="224" mass="24234">MNNISLSHPTQSAAGELQNRNGSSLNSPRSRRRSLLSHETAHERSLSLGELHQELENEQEAQVNRLLYMIRLQQVQLAALSTEHSQDAAPASPTDQYVSPRATASSHSAGQLGPQSLSRQSSSRFSANGASTRGTSPALRPVSANLGPPIGDFLLGGTRDEPEFYQAETQMLTRENQMLKQRIKELERQILEMSGSSHPVTAQSSMPAATSTGHDTPVAALRDG</sequence>
<dbReference type="AlphaFoldDB" id="A0A6H0Y1H2"/>
<proteinExistence type="predicted"/>
<evidence type="ECO:0000313" key="3">
    <source>
        <dbReference type="Proteomes" id="UP000503462"/>
    </source>
</evidence>
<dbReference type="EMBL" id="CP051142">
    <property type="protein sequence ID" value="QIX00882.1"/>
    <property type="molecule type" value="Genomic_DNA"/>
</dbReference>
<feature type="region of interest" description="Disordered" evidence="1">
    <location>
        <begin position="195"/>
        <end position="224"/>
    </location>
</feature>
<name>A0A6H0Y1H2_9PEZI</name>
<feature type="compositionally biased region" description="Polar residues" evidence="1">
    <location>
        <begin position="93"/>
        <end position="109"/>
    </location>
</feature>
<reference evidence="2 3" key="1">
    <citation type="journal article" date="2016" name="Sci. Rep.">
        <title>Peltaster fructicola genome reveals evolution from an invasive phytopathogen to an ectophytic parasite.</title>
        <authorList>
            <person name="Xu C."/>
            <person name="Chen H."/>
            <person name="Gleason M.L."/>
            <person name="Xu J.R."/>
            <person name="Liu H."/>
            <person name="Zhang R."/>
            <person name="Sun G."/>
        </authorList>
    </citation>
    <scope>NUCLEOTIDE SEQUENCE [LARGE SCALE GENOMIC DNA]</scope>
    <source>
        <strain evidence="2 3">LNHT1506</strain>
    </source>
</reference>
<protein>
    <submittedName>
        <fullName evidence="2">Uncharacterized protein</fullName>
    </submittedName>
</protein>
<organism evidence="2 3">
    <name type="scientific">Peltaster fructicola</name>
    <dbReference type="NCBI Taxonomy" id="286661"/>
    <lineage>
        <taxon>Eukaryota</taxon>
        <taxon>Fungi</taxon>
        <taxon>Dikarya</taxon>
        <taxon>Ascomycota</taxon>
        <taxon>Pezizomycotina</taxon>
        <taxon>Dothideomycetes</taxon>
        <taxon>Dothideomycetes incertae sedis</taxon>
        <taxon>Peltaster</taxon>
    </lineage>
</organism>
<feature type="compositionally biased region" description="Polar residues" evidence="1">
    <location>
        <begin position="195"/>
        <end position="214"/>
    </location>
</feature>
<evidence type="ECO:0000313" key="2">
    <source>
        <dbReference type="EMBL" id="QIX00882.1"/>
    </source>
</evidence>
<feature type="compositionally biased region" description="Polar residues" evidence="1">
    <location>
        <begin position="1"/>
        <end position="13"/>
    </location>
</feature>
<keyword evidence="3" id="KW-1185">Reference proteome</keyword>
<feature type="compositionally biased region" description="Low complexity" evidence="1">
    <location>
        <begin position="115"/>
        <end position="126"/>
    </location>
</feature>
<dbReference type="Proteomes" id="UP000503462">
    <property type="component" value="Chromosome 4"/>
</dbReference>
<accession>A0A6H0Y1H2</accession>
<gene>
    <name evidence="2" type="ORF">AMS68_006399</name>
</gene>
<feature type="compositionally biased region" description="Low complexity" evidence="1">
    <location>
        <begin position="19"/>
        <end position="28"/>
    </location>
</feature>
<feature type="region of interest" description="Disordered" evidence="1">
    <location>
        <begin position="1"/>
        <end position="41"/>
    </location>
</feature>